<dbReference type="Pfam" id="PF04712">
    <property type="entry name" value="Radial_spoke"/>
    <property type="match status" value="2"/>
</dbReference>
<dbReference type="InParanoid" id="A0A0V0QQ20"/>
<keyword evidence="2" id="KW-0963">Cytoplasm</keyword>
<evidence type="ECO:0000256" key="1">
    <source>
        <dbReference type="ARBA" id="ARBA00004430"/>
    </source>
</evidence>
<comment type="subcellular location">
    <subcellularLocation>
        <location evidence="1">Cytoplasm</location>
        <location evidence="1">Cytoskeleton</location>
        <location evidence="1">Cilium axoneme</location>
    </subcellularLocation>
</comment>
<dbReference type="OrthoDB" id="272202at2759"/>
<feature type="region of interest" description="Disordered" evidence="6">
    <location>
        <begin position="335"/>
        <end position="355"/>
    </location>
</feature>
<dbReference type="PANTHER" id="PTHR13159">
    <property type="entry name" value="RADIAL SPOKEHEAD-RELATED"/>
    <property type="match status" value="1"/>
</dbReference>
<protein>
    <recommendedName>
        <fullName evidence="9">Radial spokehead-like protein</fullName>
    </recommendedName>
</protein>
<evidence type="ECO:0000256" key="6">
    <source>
        <dbReference type="SAM" id="MobiDB-lite"/>
    </source>
</evidence>
<dbReference type="GO" id="GO:0001534">
    <property type="term" value="C:radial spoke"/>
    <property type="evidence" value="ECO:0007669"/>
    <property type="project" value="InterPro"/>
</dbReference>
<comment type="caution">
    <text evidence="7">The sequence shown here is derived from an EMBL/GenBank/DDBJ whole genome shotgun (WGS) entry which is preliminary data.</text>
</comment>
<dbReference type="AlphaFoldDB" id="A0A0V0QQ20"/>
<gene>
    <name evidence="7" type="ORF">PPERSA_11397</name>
</gene>
<evidence type="ECO:0000256" key="5">
    <source>
        <dbReference type="ARBA" id="ARBA00023273"/>
    </source>
</evidence>
<evidence type="ECO:0000256" key="4">
    <source>
        <dbReference type="ARBA" id="ARBA00023212"/>
    </source>
</evidence>
<feature type="region of interest" description="Disordered" evidence="6">
    <location>
        <begin position="428"/>
        <end position="466"/>
    </location>
</feature>
<dbReference type="InterPro" id="IPR006802">
    <property type="entry name" value="Radial_spoke"/>
</dbReference>
<dbReference type="GO" id="GO:0035082">
    <property type="term" value="P:axoneme assembly"/>
    <property type="evidence" value="ECO:0007669"/>
    <property type="project" value="TreeGrafter"/>
</dbReference>
<keyword evidence="5" id="KW-0966">Cell projection</keyword>
<accession>A0A0V0QQ20</accession>
<evidence type="ECO:0008006" key="9">
    <source>
        <dbReference type="Google" id="ProtNLM"/>
    </source>
</evidence>
<dbReference type="GO" id="GO:0060294">
    <property type="term" value="P:cilium movement involved in cell motility"/>
    <property type="evidence" value="ECO:0007669"/>
    <property type="project" value="InterPro"/>
</dbReference>
<evidence type="ECO:0000256" key="2">
    <source>
        <dbReference type="ARBA" id="ARBA00022490"/>
    </source>
</evidence>
<organism evidence="7 8">
    <name type="scientific">Pseudocohnilembus persalinus</name>
    <name type="common">Ciliate</name>
    <dbReference type="NCBI Taxonomy" id="266149"/>
    <lineage>
        <taxon>Eukaryota</taxon>
        <taxon>Sar</taxon>
        <taxon>Alveolata</taxon>
        <taxon>Ciliophora</taxon>
        <taxon>Intramacronucleata</taxon>
        <taxon>Oligohymenophorea</taxon>
        <taxon>Scuticociliatia</taxon>
        <taxon>Philasterida</taxon>
        <taxon>Pseudocohnilembidae</taxon>
        <taxon>Pseudocohnilembus</taxon>
    </lineage>
</organism>
<dbReference type="PANTHER" id="PTHR13159:SF0">
    <property type="entry name" value="RADIAL SPOKE HEAD 6 HOMOLOG A"/>
    <property type="match status" value="1"/>
</dbReference>
<keyword evidence="3" id="KW-0969">Cilium</keyword>
<keyword evidence="8" id="KW-1185">Reference proteome</keyword>
<dbReference type="Proteomes" id="UP000054937">
    <property type="component" value="Unassembled WGS sequence"/>
</dbReference>
<dbReference type="OMA" id="NITQYPY"/>
<feature type="compositionally biased region" description="Basic and acidic residues" evidence="6">
    <location>
        <begin position="435"/>
        <end position="458"/>
    </location>
</feature>
<name>A0A0V0QQ20_PSEPJ</name>
<proteinExistence type="predicted"/>
<evidence type="ECO:0000313" key="7">
    <source>
        <dbReference type="EMBL" id="KRX04273.1"/>
    </source>
</evidence>
<evidence type="ECO:0000256" key="3">
    <source>
        <dbReference type="ARBA" id="ARBA00023069"/>
    </source>
</evidence>
<dbReference type="EMBL" id="LDAU01000120">
    <property type="protein sequence ID" value="KRX04273.1"/>
    <property type="molecule type" value="Genomic_DNA"/>
</dbReference>
<evidence type="ECO:0000313" key="8">
    <source>
        <dbReference type="Proteomes" id="UP000054937"/>
    </source>
</evidence>
<reference evidence="7 8" key="1">
    <citation type="journal article" date="2015" name="Sci. Rep.">
        <title>Genome of the facultative scuticociliatosis pathogen Pseudocohnilembus persalinus provides insight into its virulence through horizontal gene transfer.</title>
        <authorList>
            <person name="Xiong J."/>
            <person name="Wang G."/>
            <person name="Cheng J."/>
            <person name="Tian M."/>
            <person name="Pan X."/>
            <person name="Warren A."/>
            <person name="Jiang C."/>
            <person name="Yuan D."/>
            <person name="Miao W."/>
        </authorList>
    </citation>
    <scope>NUCLEOTIDE SEQUENCE [LARGE SCALE GENOMIC DNA]</scope>
    <source>
        <strain evidence="7">36N120E</strain>
    </source>
</reference>
<sequence>MDKITQLLQENKSKDGISLLQHFQEIFQEMIKSGEDKKVQNFEVLSNFIKKNKFVYKNPLSDSEVNNIPVQHNEIYEWTQKCLKLFREYQQLKKQKEQKILFPDFVADSQILEWAGVNFGEEEAVRIQMSLRKLQNQTKAQALRLWGKILTRGNDYYIAEGLVSNENSDQVPSDSEPIGQGANQYTYWVTHDVLEEWFVLPFVTPQQIKAAQQVKYMLSGNLDSPVNSYPSFPGKEKHFLRAQIARISAATVVAPRDLYTYDDETKTLQFGESPYKLPEYAELKTLDQWVHLYPALLKQGRTTYWVDPTLSQEQQDEILGELETNDPVVDRLRSIGDAEEKSPYPKQNEEDDDEPNWVIKEYGDNQQYNLIGKDSGNIGCYGTIQIKNLTWPGAQIVCNSKTWVNIYVGYGFKQNQVPFQPVQPPMILQEGDDLEEHREPNPDKPIDELEPDSDKEGNEEGEEDEQ</sequence>
<keyword evidence="4" id="KW-0206">Cytoskeleton</keyword>